<dbReference type="InterPro" id="IPR032691">
    <property type="entry name" value="Mon2/Sec7/BIG1-like_HUS"/>
</dbReference>
<evidence type="ECO:0000313" key="6">
    <source>
        <dbReference type="EMBL" id="KAJ7331268.1"/>
    </source>
</evidence>
<evidence type="ECO:0000256" key="1">
    <source>
        <dbReference type="ARBA" id="ARBA00008144"/>
    </source>
</evidence>
<dbReference type="PANTHER" id="PTHR10663">
    <property type="entry name" value="GUANYL-NUCLEOTIDE EXCHANGE FACTOR"/>
    <property type="match status" value="1"/>
</dbReference>
<dbReference type="GO" id="GO:0015031">
    <property type="term" value="P:protein transport"/>
    <property type="evidence" value="ECO:0007669"/>
    <property type="project" value="UniProtKB-KW"/>
</dbReference>
<keyword evidence="3" id="KW-0653">Protein transport</keyword>
<keyword evidence="2" id="KW-0813">Transport</keyword>
<accession>A0A9W9YBG1</accession>
<feature type="domain" description="Mon2/Sec7/BIG1-like dimerisation and cyclophilin-binding" evidence="5">
    <location>
        <begin position="8"/>
        <end position="203"/>
    </location>
</feature>
<feature type="domain" description="Mon2/Sec7/BIG1-like HUS" evidence="4">
    <location>
        <begin position="231"/>
        <end position="398"/>
    </location>
</feature>
<proteinExistence type="inferred from homology"/>
<keyword evidence="7" id="KW-1185">Reference proteome</keyword>
<evidence type="ECO:0000256" key="2">
    <source>
        <dbReference type="ARBA" id="ARBA00022448"/>
    </source>
</evidence>
<dbReference type="Proteomes" id="UP001163046">
    <property type="component" value="Unassembled WGS sequence"/>
</dbReference>
<sequence>MSRTLDERSKKFIDAVQSDLRALSNETRRKFQPVKEAAEAGILRLRTISAAKARNLKITKVIAEETEIVQPFLLGCDTKSLRVVQISLTALQRLITNEALSESSAVNLVSALWQLMEGGLEELRILQTIILLITTSNIVHGKALESFVLSFVTVYNKKLQFLHTAMVLCFKLYFIKDATICTTAAATVRQMVSVIFERVVTEDSQGLASQKVEDTAGSIRHKNCPVSLHPCARDAYLLFQDLCQLTNGEQPYWLNGITEMTRTFGLELLESVLKGYPNIFLKHPEFSFLLKERVCPLIIKLFSPSIKHRINSTPLEKPLYPVAVRLLRIVSVLIEKFYTLLVTECEIFLSLLVKFLEPDKPQWQRALALEVLHTLTIQPALLRSFCLFYDMQEHSTRIFHDMVNALTSFTQGLFTNQTSWNSSSLNATHVPSANTIQTPSSAPPPSVVALSAMGGITPQPGFSYRGAWIPLAVMPVYGQAKPVYLEQLERPECSSIPDGYTLSIAFACLLEIVKSLDVLVQENTGSANGGDVIGWIEPDVRGTSNETGVGTDTIRAAAKEGAENDKGSNAPDLFQEMVLASWCGILASLSLVLEASNDESATEAILKSYQLYANVCGVLNLTTPRDAFITSLCKAALPPHYCLTVVNPHSGTAQVSYVKMPMSGSQVLAELQGGDHRGLGKSLSSSGETGSGAVVTGSHLAPVMVLCL</sequence>
<name>A0A9W9YBG1_9CNID</name>
<dbReference type="OrthoDB" id="294853at2759"/>
<dbReference type="InterPro" id="IPR016024">
    <property type="entry name" value="ARM-type_fold"/>
</dbReference>
<dbReference type="Pfam" id="PF16213">
    <property type="entry name" value="DCB"/>
    <property type="match status" value="1"/>
</dbReference>
<gene>
    <name evidence="6" type="primary">MON2_1</name>
    <name evidence="6" type="ORF">OS493_020057</name>
</gene>
<comment type="caution">
    <text evidence="6">The sequence shown here is derived from an EMBL/GenBank/DDBJ whole genome shotgun (WGS) entry which is preliminary data.</text>
</comment>
<reference evidence="6" key="1">
    <citation type="submission" date="2023-01" db="EMBL/GenBank/DDBJ databases">
        <title>Genome assembly of the deep-sea coral Lophelia pertusa.</title>
        <authorList>
            <person name="Herrera S."/>
            <person name="Cordes E."/>
        </authorList>
    </citation>
    <scope>NUCLEOTIDE SEQUENCE</scope>
    <source>
        <strain evidence="6">USNM1676648</strain>
        <tissue evidence="6">Polyp</tissue>
    </source>
</reference>
<dbReference type="Pfam" id="PF12783">
    <property type="entry name" value="Sec7-like_HUS"/>
    <property type="match status" value="1"/>
</dbReference>
<dbReference type="InterPro" id="IPR032629">
    <property type="entry name" value="DCB_dom"/>
</dbReference>
<dbReference type="AlphaFoldDB" id="A0A9W9YBG1"/>
<dbReference type="SUPFAM" id="SSF48371">
    <property type="entry name" value="ARM repeat"/>
    <property type="match status" value="1"/>
</dbReference>
<protein>
    <submittedName>
        <fullName evidence="6">Endocytosis and vacuole integrity protein</fullName>
    </submittedName>
</protein>
<evidence type="ECO:0000259" key="4">
    <source>
        <dbReference type="Pfam" id="PF12783"/>
    </source>
</evidence>
<evidence type="ECO:0000256" key="3">
    <source>
        <dbReference type="ARBA" id="ARBA00022927"/>
    </source>
</evidence>
<organism evidence="6 7">
    <name type="scientific">Desmophyllum pertusum</name>
    <dbReference type="NCBI Taxonomy" id="174260"/>
    <lineage>
        <taxon>Eukaryota</taxon>
        <taxon>Metazoa</taxon>
        <taxon>Cnidaria</taxon>
        <taxon>Anthozoa</taxon>
        <taxon>Hexacorallia</taxon>
        <taxon>Scleractinia</taxon>
        <taxon>Caryophylliina</taxon>
        <taxon>Caryophylliidae</taxon>
        <taxon>Desmophyllum</taxon>
    </lineage>
</organism>
<evidence type="ECO:0000259" key="5">
    <source>
        <dbReference type="Pfam" id="PF16213"/>
    </source>
</evidence>
<dbReference type="PANTHER" id="PTHR10663:SF333">
    <property type="entry name" value="PROTEIN MON2 HOMOLOG"/>
    <property type="match status" value="1"/>
</dbReference>
<dbReference type="EMBL" id="MU827789">
    <property type="protein sequence ID" value="KAJ7331268.1"/>
    <property type="molecule type" value="Genomic_DNA"/>
</dbReference>
<evidence type="ECO:0000313" key="7">
    <source>
        <dbReference type="Proteomes" id="UP001163046"/>
    </source>
</evidence>
<comment type="similarity">
    <text evidence="1">Belongs to the MON2 family.</text>
</comment>